<dbReference type="WBParaSite" id="Pan_g19585.t1">
    <property type="protein sequence ID" value="Pan_g19585.t1"/>
    <property type="gene ID" value="Pan_g19585"/>
</dbReference>
<evidence type="ECO:0000313" key="2">
    <source>
        <dbReference type="WBParaSite" id="Pan_g19585.t1"/>
    </source>
</evidence>
<keyword evidence="1" id="KW-1185">Reference proteome</keyword>
<reference evidence="2" key="2">
    <citation type="submission" date="2020-10" db="UniProtKB">
        <authorList>
            <consortium name="WormBaseParasite"/>
        </authorList>
    </citation>
    <scope>IDENTIFICATION</scope>
</reference>
<proteinExistence type="predicted"/>
<dbReference type="Proteomes" id="UP000492821">
    <property type="component" value="Unassembled WGS sequence"/>
</dbReference>
<dbReference type="AlphaFoldDB" id="A0A7E4VDG6"/>
<reference evidence="1" key="1">
    <citation type="journal article" date="2013" name="Genetics">
        <title>The draft genome and transcriptome of Panagrellus redivivus are shaped by the harsh demands of a free-living lifestyle.</title>
        <authorList>
            <person name="Srinivasan J."/>
            <person name="Dillman A.R."/>
            <person name="Macchietto M.G."/>
            <person name="Heikkinen L."/>
            <person name="Lakso M."/>
            <person name="Fracchia K.M."/>
            <person name="Antoshechkin I."/>
            <person name="Mortazavi A."/>
            <person name="Wong G."/>
            <person name="Sternberg P.W."/>
        </authorList>
    </citation>
    <scope>NUCLEOTIDE SEQUENCE [LARGE SCALE GENOMIC DNA]</scope>
    <source>
        <strain evidence="1">MT8872</strain>
    </source>
</reference>
<evidence type="ECO:0000313" key="1">
    <source>
        <dbReference type="Proteomes" id="UP000492821"/>
    </source>
</evidence>
<name>A0A7E4VDG6_PANRE</name>
<protein>
    <submittedName>
        <fullName evidence="2">DUF4968 domain-containing protein</fullName>
    </submittedName>
</protein>
<organism evidence="1 2">
    <name type="scientific">Panagrellus redivivus</name>
    <name type="common">Microworm</name>
    <dbReference type="NCBI Taxonomy" id="6233"/>
    <lineage>
        <taxon>Eukaryota</taxon>
        <taxon>Metazoa</taxon>
        <taxon>Ecdysozoa</taxon>
        <taxon>Nematoda</taxon>
        <taxon>Chromadorea</taxon>
        <taxon>Rhabditida</taxon>
        <taxon>Tylenchina</taxon>
        <taxon>Panagrolaimomorpha</taxon>
        <taxon>Panagrolaimoidea</taxon>
        <taxon>Panagrolaimidae</taxon>
        <taxon>Panagrellus</taxon>
    </lineage>
</organism>
<accession>A0A7E4VDG6</accession>
<sequence length="96" mass="11026">MMRVVSIKGFVHQRFKVSFTLSTGAIHTVVIDHSNEKLTFKEDGFVKKFFVIPKNTFDEESVLLEVSARKNGQSVVVYNGYRYNVPSNIRNLKKSK</sequence>